<dbReference type="InterPro" id="IPR001496">
    <property type="entry name" value="SOCS_box"/>
</dbReference>
<evidence type="ECO:0000256" key="2">
    <source>
        <dbReference type="ARBA" id="ARBA00023043"/>
    </source>
</evidence>
<dbReference type="PANTHER" id="PTHR24178">
    <property type="entry name" value="MOLTING PROTEIN MLT-4"/>
    <property type="match status" value="1"/>
</dbReference>
<dbReference type="RefSeq" id="XP_038049795.1">
    <property type="nucleotide sequence ID" value="XM_038193867.1"/>
</dbReference>
<dbReference type="CDD" id="cd03716">
    <property type="entry name" value="SOCS_ASB_like"/>
    <property type="match status" value="1"/>
</dbReference>
<dbReference type="SMART" id="SM00248">
    <property type="entry name" value="ANK"/>
    <property type="match status" value="11"/>
</dbReference>
<dbReference type="InterPro" id="IPR036036">
    <property type="entry name" value="SOCS_box-like_dom_sf"/>
</dbReference>
<evidence type="ECO:0000256" key="3">
    <source>
        <dbReference type="PROSITE-ProRule" id="PRU00023"/>
    </source>
</evidence>
<keyword evidence="1" id="KW-0677">Repeat</keyword>
<dbReference type="AlphaFoldDB" id="A0A913ZFG9"/>
<dbReference type="RefSeq" id="XP_038049793.1">
    <property type="nucleotide sequence ID" value="XM_038193865.1"/>
</dbReference>
<name>A0A913ZFG9_PATMI</name>
<feature type="repeat" description="ANK" evidence="3">
    <location>
        <begin position="176"/>
        <end position="208"/>
    </location>
</feature>
<feature type="repeat" description="ANK" evidence="3">
    <location>
        <begin position="9"/>
        <end position="41"/>
    </location>
</feature>
<evidence type="ECO:0000313" key="5">
    <source>
        <dbReference type="EnsemblMetazoa" id="XP_038049796.1"/>
    </source>
</evidence>
<keyword evidence="2 3" id="KW-0040">ANK repeat</keyword>
<feature type="repeat" description="ANK" evidence="3">
    <location>
        <begin position="209"/>
        <end position="241"/>
    </location>
</feature>
<dbReference type="RefSeq" id="XP_038049796.1">
    <property type="nucleotide sequence ID" value="XM_038193868.1"/>
</dbReference>
<dbReference type="PROSITE" id="PS50297">
    <property type="entry name" value="ANK_REP_REGION"/>
    <property type="match status" value="7"/>
</dbReference>
<feature type="repeat" description="ANK" evidence="3">
    <location>
        <begin position="143"/>
        <end position="175"/>
    </location>
</feature>
<dbReference type="PRINTS" id="PR01415">
    <property type="entry name" value="ANKYRIN"/>
</dbReference>
<dbReference type="RefSeq" id="XP_038049794.1">
    <property type="nucleotide sequence ID" value="XM_038193866.1"/>
</dbReference>
<dbReference type="SUPFAM" id="SSF48403">
    <property type="entry name" value="Ankyrin repeat"/>
    <property type="match status" value="2"/>
</dbReference>
<dbReference type="EnsemblMetazoa" id="XM_038193866.1">
    <property type="protein sequence ID" value="XP_038049794.1"/>
    <property type="gene ID" value="LOC119723313"/>
</dbReference>
<dbReference type="Proteomes" id="UP000887568">
    <property type="component" value="Unplaced"/>
</dbReference>
<feature type="repeat" description="ANK" evidence="3">
    <location>
        <begin position="244"/>
        <end position="265"/>
    </location>
</feature>
<dbReference type="PANTHER" id="PTHR24178:SF42">
    <property type="entry name" value="ANKYRIN REPEAT AND SOCS BOX PROTEIN 3"/>
    <property type="match status" value="1"/>
</dbReference>
<dbReference type="SMART" id="SM00253">
    <property type="entry name" value="SOCS"/>
    <property type="match status" value="1"/>
</dbReference>
<reference evidence="5" key="1">
    <citation type="submission" date="2022-11" db="UniProtKB">
        <authorList>
            <consortium name="EnsemblMetazoa"/>
        </authorList>
    </citation>
    <scope>IDENTIFICATION</scope>
</reference>
<dbReference type="EnsemblMetazoa" id="XM_038193865.1">
    <property type="protein sequence ID" value="XP_038049793.1"/>
    <property type="gene ID" value="LOC119723313"/>
</dbReference>
<dbReference type="Gene3D" id="1.10.750.20">
    <property type="entry name" value="SOCS box"/>
    <property type="match status" value="1"/>
</dbReference>
<proteinExistence type="predicted"/>
<dbReference type="InterPro" id="IPR002110">
    <property type="entry name" value="Ankyrin_rpt"/>
</dbReference>
<dbReference type="EnsemblMetazoa" id="XM_038193868.1">
    <property type="protein sequence ID" value="XP_038049796.1"/>
    <property type="gene ID" value="LOC119723313"/>
</dbReference>
<dbReference type="OrthoDB" id="194358at2759"/>
<sequence length="541" mass="59252">MDFTEAYSDRCSTVGAAVHTGNVNVLRELIGRGASVNIHDNRGWTPLHEAANAKKYECLRILLTKLTKEDVNARTWEGETAVFLAARAGCLETLMLLIKDGADPNISNHEGGSPILQAVSGNHKDCVAFLLKKGADVQSHLYGGWSLLHEAACCGFSDILQLLLKAGATIAVKDDFGIMPVFTAAQYGKLDCLRLLIENGADPNARAEDDATPLYLAAQEGYPHCVEYLLNHGAKVDIPTKTAEGFRPIHVAAYRGHIECLKLLLPPSFSVLEQGKFPGEWEGLLTPLQLAAKGGHNQVIRILLEAGCDPDCGVRNPSAETKETLLQMAQMLEIDPPPFHCATLSGHYSTAELLLDSGACICLSSSSFCLLTMFRDDSKALEMLLDHGGQVDCKHIISDLFRKLFPLHILGILINRGLRLCFNCRAQHSLCPNINSAVSGLRDSTVIKLIKLIFHYVDRLSLCEHSTKHLQELGCYYKVISLTSNPHSLLHLCRVAITEHMGTTCAPKIIPNIDFLPVLIKDFLLYREILPGTDCTVLLNS</sequence>
<feature type="repeat" description="ANK" evidence="3">
    <location>
        <begin position="283"/>
        <end position="311"/>
    </location>
</feature>
<dbReference type="Pfam" id="PF07525">
    <property type="entry name" value="SOCS_box"/>
    <property type="match status" value="1"/>
</dbReference>
<protein>
    <recommendedName>
        <fullName evidence="4">SOCS box domain-containing protein</fullName>
    </recommendedName>
</protein>
<keyword evidence="6" id="KW-1185">Reference proteome</keyword>
<dbReference type="OMA" id="CPRINAN"/>
<dbReference type="EnsemblMetazoa" id="XM_038193867.1">
    <property type="protein sequence ID" value="XP_038049795.1"/>
    <property type="gene ID" value="LOC119723313"/>
</dbReference>
<dbReference type="SMART" id="SM00969">
    <property type="entry name" value="SOCS_box"/>
    <property type="match status" value="1"/>
</dbReference>
<dbReference type="PROSITE" id="PS50088">
    <property type="entry name" value="ANK_REPEAT"/>
    <property type="match status" value="8"/>
</dbReference>
<organism evidence="5 6">
    <name type="scientific">Patiria miniata</name>
    <name type="common">Bat star</name>
    <name type="synonym">Asterina miniata</name>
    <dbReference type="NCBI Taxonomy" id="46514"/>
    <lineage>
        <taxon>Eukaryota</taxon>
        <taxon>Metazoa</taxon>
        <taxon>Echinodermata</taxon>
        <taxon>Eleutherozoa</taxon>
        <taxon>Asterozoa</taxon>
        <taxon>Asteroidea</taxon>
        <taxon>Valvatacea</taxon>
        <taxon>Valvatida</taxon>
        <taxon>Asterinidae</taxon>
        <taxon>Patiria</taxon>
    </lineage>
</organism>
<evidence type="ECO:0000313" key="6">
    <source>
        <dbReference type="Proteomes" id="UP000887568"/>
    </source>
</evidence>
<evidence type="ECO:0000259" key="4">
    <source>
        <dbReference type="PROSITE" id="PS50225"/>
    </source>
</evidence>
<dbReference type="Pfam" id="PF00023">
    <property type="entry name" value="Ank"/>
    <property type="match status" value="2"/>
</dbReference>
<dbReference type="Pfam" id="PF12796">
    <property type="entry name" value="Ank_2"/>
    <property type="match status" value="2"/>
</dbReference>
<dbReference type="Pfam" id="PF13637">
    <property type="entry name" value="Ank_4"/>
    <property type="match status" value="1"/>
</dbReference>
<dbReference type="GeneID" id="119723313"/>
<dbReference type="SUPFAM" id="SSF158235">
    <property type="entry name" value="SOCS box-like"/>
    <property type="match status" value="1"/>
</dbReference>
<dbReference type="Gene3D" id="1.25.40.20">
    <property type="entry name" value="Ankyrin repeat-containing domain"/>
    <property type="match status" value="3"/>
</dbReference>
<dbReference type="GO" id="GO:0035556">
    <property type="term" value="P:intracellular signal transduction"/>
    <property type="evidence" value="ECO:0007669"/>
    <property type="project" value="InterPro"/>
</dbReference>
<feature type="repeat" description="ANK" evidence="3">
    <location>
        <begin position="77"/>
        <end position="109"/>
    </location>
</feature>
<feature type="domain" description="SOCS box" evidence="4">
    <location>
        <begin position="484"/>
        <end position="530"/>
    </location>
</feature>
<evidence type="ECO:0000256" key="1">
    <source>
        <dbReference type="ARBA" id="ARBA00022737"/>
    </source>
</evidence>
<dbReference type="InterPro" id="IPR036770">
    <property type="entry name" value="Ankyrin_rpt-contain_sf"/>
</dbReference>
<dbReference type="PROSITE" id="PS50225">
    <property type="entry name" value="SOCS"/>
    <property type="match status" value="1"/>
</dbReference>
<feature type="repeat" description="ANK" evidence="3">
    <location>
        <begin position="110"/>
        <end position="137"/>
    </location>
</feature>
<accession>A0A913ZFG9</accession>